<organism evidence="1 2">
    <name type="scientific">Canavalia gladiata</name>
    <name type="common">Sword bean</name>
    <name type="synonym">Dolichos gladiatus</name>
    <dbReference type="NCBI Taxonomy" id="3824"/>
    <lineage>
        <taxon>Eukaryota</taxon>
        <taxon>Viridiplantae</taxon>
        <taxon>Streptophyta</taxon>
        <taxon>Embryophyta</taxon>
        <taxon>Tracheophyta</taxon>
        <taxon>Spermatophyta</taxon>
        <taxon>Magnoliopsida</taxon>
        <taxon>eudicotyledons</taxon>
        <taxon>Gunneridae</taxon>
        <taxon>Pentapetalae</taxon>
        <taxon>rosids</taxon>
        <taxon>fabids</taxon>
        <taxon>Fabales</taxon>
        <taxon>Fabaceae</taxon>
        <taxon>Papilionoideae</taxon>
        <taxon>50 kb inversion clade</taxon>
        <taxon>NPAAA clade</taxon>
        <taxon>indigoferoid/millettioid clade</taxon>
        <taxon>Phaseoleae</taxon>
        <taxon>Canavalia</taxon>
    </lineage>
</organism>
<dbReference type="Proteomes" id="UP001367508">
    <property type="component" value="Unassembled WGS sequence"/>
</dbReference>
<evidence type="ECO:0000313" key="1">
    <source>
        <dbReference type="EMBL" id="KAK7338705.1"/>
    </source>
</evidence>
<evidence type="ECO:0000313" key="2">
    <source>
        <dbReference type="Proteomes" id="UP001367508"/>
    </source>
</evidence>
<name>A0AAN9QIE3_CANGL</name>
<proteinExistence type="predicted"/>
<keyword evidence="2" id="KW-1185">Reference proteome</keyword>
<comment type="caution">
    <text evidence="1">The sequence shown here is derived from an EMBL/GenBank/DDBJ whole genome shotgun (WGS) entry which is preliminary data.</text>
</comment>
<protein>
    <submittedName>
        <fullName evidence="1">Uncharacterized protein</fullName>
    </submittedName>
</protein>
<gene>
    <name evidence="1" type="ORF">VNO77_19333</name>
</gene>
<reference evidence="1 2" key="1">
    <citation type="submission" date="2024-01" db="EMBL/GenBank/DDBJ databases">
        <title>The genomes of 5 underutilized Papilionoideae crops provide insights into root nodulation and disease resistanc.</title>
        <authorList>
            <person name="Jiang F."/>
        </authorList>
    </citation>
    <scope>NUCLEOTIDE SEQUENCE [LARGE SCALE GENOMIC DNA]</scope>
    <source>
        <strain evidence="1">LVBAO_FW01</strain>
        <tissue evidence="1">Leaves</tissue>
    </source>
</reference>
<accession>A0AAN9QIE3</accession>
<sequence>MYVDRTHAKHFTINLRFNTHYLNLEQEIVSRSDPGPLILTSTALSQLIVSVQELLTSLAASSDNSGKLQGRQLEPQNDEQLHFEIQLDVDAYTDSRLTAAFYQKNRIYAT</sequence>
<dbReference type="AlphaFoldDB" id="A0AAN9QIE3"/>
<dbReference type="EMBL" id="JAYMYQ010000004">
    <property type="protein sequence ID" value="KAK7338705.1"/>
    <property type="molecule type" value="Genomic_DNA"/>
</dbReference>